<keyword evidence="3 6" id="KW-0812">Transmembrane</keyword>
<dbReference type="Gene3D" id="2.130.10.10">
    <property type="entry name" value="YVTN repeat-like/Quinoprotein amine dehydrogenase"/>
    <property type="match status" value="1"/>
</dbReference>
<feature type="compositionally biased region" description="Polar residues" evidence="7">
    <location>
        <begin position="773"/>
        <end position="785"/>
    </location>
</feature>
<proteinExistence type="inferred from homology"/>
<dbReference type="GO" id="GO:0046513">
    <property type="term" value="P:ceramide biosynthetic process"/>
    <property type="evidence" value="ECO:0007669"/>
    <property type="project" value="InterPro"/>
</dbReference>
<dbReference type="SMART" id="SM00724">
    <property type="entry name" value="TLC"/>
    <property type="match status" value="1"/>
</dbReference>
<feature type="transmembrane region" description="Helical" evidence="8">
    <location>
        <begin position="943"/>
        <end position="967"/>
    </location>
</feature>
<dbReference type="InterPro" id="IPR006634">
    <property type="entry name" value="TLC-dom"/>
</dbReference>
<keyword evidence="5 6" id="KW-0472">Membrane</keyword>
<evidence type="ECO:0000256" key="5">
    <source>
        <dbReference type="ARBA" id="ARBA00023136"/>
    </source>
</evidence>
<dbReference type="EMBL" id="JANBUY010000397">
    <property type="protein sequence ID" value="KAJ2859382.1"/>
    <property type="molecule type" value="Genomic_DNA"/>
</dbReference>
<comment type="subcellular location">
    <subcellularLocation>
        <location evidence="1">Membrane</location>
        <topology evidence="1">Multi-pass membrane protein</topology>
    </subcellularLocation>
</comment>
<evidence type="ECO:0000256" key="3">
    <source>
        <dbReference type="ARBA" id="ARBA00022692"/>
    </source>
</evidence>
<dbReference type="Proteomes" id="UP001140074">
    <property type="component" value="Unassembled WGS sequence"/>
</dbReference>
<dbReference type="InterPro" id="IPR036047">
    <property type="entry name" value="F-box-like_dom_sf"/>
</dbReference>
<feature type="region of interest" description="Disordered" evidence="7">
    <location>
        <begin position="383"/>
        <end position="405"/>
    </location>
</feature>
<feature type="transmembrane region" description="Helical" evidence="8">
    <location>
        <begin position="979"/>
        <end position="998"/>
    </location>
</feature>
<organism evidence="11 12">
    <name type="scientific">Coemansia aciculifera</name>
    <dbReference type="NCBI Taxonomy" id="417176"/>
    <lineage>
        <taxon>Eukaryota</taxon>
        <taxon>Fungi</taxon>
        <taxon>Fungi incertae sedis</taxon>
        <taxon>Zoopagomycota</taxon>
        <taxon>Kickxellomycotina</taxon>
        <taxon>Kickxellomycetes</taxon>
        <taxon>Kickxellales</taxon>
        <taxon>Kickxellaceae</taxon>
        <taxon>Coemansia</taxon>
    </lineage>
</organism>
<feature type="compositionally biased region" description="Polar residues" evidence="7">
    <location>
        <begin position="736"/>
        <end position="751"/>
    </location>
</feature>
<dbReference type="GO" id="GO:0016020">
    <property type="term" value="C:membrane"/>
    <property type="evidence" value="ECO:0007669"/>
    <property type="project" value="UniProtKB-SubCell"/>
</dbReference>
<dbReference type="InterPro" id="IPR001810">
    <property type="entry name" value="F-box_dom"/>
</dbReference>
<dbReference type="AlphaFoldDB" id="A0A9W8M1Y8"/>
<feature type="region of interest" description="Disordered" evidence="7">
    <location>
        <begin position="1120"/>
        <end position="1145"/>
    </location>
</feature>
<dbReference type="SUPFAM" id="SSF81383">
    <property type="entry name" value="F-box domain"/>
    <property type="match status" value="1"/>
</dbReference>
<dbReference type="Pfam" id="PF03798">
    <property type="entry name" value="TRAM_LAG1_CLN8"/>
    <property type="match status" value="1"/>
</dbReference>
<dbReference type="SUPFAM" id="SSF50978">
    <property type="entry name" value="WD40 repeat-like"/>
    <property type="match status" value="1"/>
</dbReference>
<sequence length="1145" mass="129684">MSLDSSIMRLPVEVLCLVLAHLDAKSLQQAGGVCRSWRRIVSDDRSWRLAFQRTFTRLPYSRIIPTRMPSKPLWTDKSYRSTSWRQEFIDRLSLRRSWLSRHHKRLEFNVRASSVDKLVVCEKHGWALSVSRASGAAVKCLPRTGKVFARDAETKDIVFACERDEERRVTVVTVRVDRVFWGLDDGSTVVTHLTAHGGLKSRVVGRHGLGTPVLDVAGPLDALAQRVPEWPAVYQVATDDVAASVTADGRLYLWSTDTGHLVRVLLGTPLGAPLVKVTWAEGARYVIAATLDGRILVWDLEQIADAGPPAYVHDIPGDRHSPVVMLAGDPFSDSFIVASESNGVYRMTAAGGTATMFAPDVLPRSGAALVTVVKWQRDARMRRVPLSTPSATPPSSTPPSGEKREAKAHVLRLNFTATKQSTEHDHNTRLLLIGDSQGSLWAFDSDCAQPTARPLMSWPRLHRCAVSAVTVNAAVVVSAARDGQVFVLDPLTSQNLCAMRCRGGRNERRTRRPRVNLPEEVEIQNGPRQLDPWFWSVHPALINEHTRNDVYLAQLLAARTPTHWDRQIEDRTDVLDRGLPAGDEVSGFFALQQIDPLVMRGFPTLISDIHAGYGWIVVANGTRIQSCFIESPSRPHHEKHKKKAVYQSHRALEREVEEDLASMRLEAQSERNRRIELHTNRTHVERTFIEPEEQLGLGPDEQLAYALWLSEQHGSHAQPNIAALADHDLTNALYRSSSADEGSTDGSTDLAYTSAKPPPSASSRHVRLRSRPSTKPLTVDRSSPQRLSPERNVILNTRNPLIIWLAKNELQLSLFLLAVVHSCYWAGYEWPSLWIRMQHRSTLADNHAIEGQRYVRGIHDVKFVFYWVIQIIAARSILLHHLLPVIPRCLGITNDRKERRFCEMGWSMLYILSSWCIGFRVWQTSSYFMSTQNMYINYPDDHVIMSYGLKWFYLVQSAFWLSNVYTIHVEERRKDHNEMLAHHVVTIALVLCSYAFHFTRFGHVFMLVMDFPDIFLSAAKMFRYLGYDMVPNVLFGLFSVSWVITKHVLCLKMMISIWTQGTASVPLEKRYPLYPNSYASYPIVGSLWFVLCLLQVILLYWFYLILKVLQRVLIKGEDADDNRSDDEEETVVEDSVDSGIDTSSM</sequence>
<dbReference type="InterPro" id="IPR001680">
    <property type="entry name" value="WD40_rpt"/>
</dbReference>
<keyword evidence="12" id="KW-1185">Reference proteome</keyword>
<keyword evidence="11" id="KW-0012">Acyltransferase</keyword>
<feature type="transmembrane region" description="Helical" evidence="8">
    <location>
        <begin position="904"/>
        <end position="923"/>
    </location>
</feature>
<name>A0A9W8M1Y8_9FUNG</name>
<dbReference type="InterPro" id="IPR036322">
    <property type="entry name" value="WD40_repeat_dom_sf"/>
</dbReference>
<dbReference type="SMART" id="SM00320">
    <property type="entry name" value="WD40"/>
    <property type="match status" value="2"/>
</dbReference>
<evidence type="ECO:0000256" key="4">
    <source>
        <dbReference type="ARBA" id="ARBA00022989"/>
    </source>
</evidence>
<evidence type="ECO:0000256" key="7">
    <source>
        <dbReference type="SAM" id="MobiDB-lite"/>
    </source>
</evidence>
<evidence type="ECO:0000256" key="2">
    <source>
        <dbReference type="ARBA" id="ARBA00009808"/>
    </source>
</evidence>
<feature type="compositionally biased region" description="Acidic residues" evidence="7">
    <location>
        <begin position="1120"/>
        <end position="1136"/>
    </location>
</feature>
<dbReference type="InterPro" id="IPR015943">
    <property type="entry name" value="WD40/YVTN_repeat-like_dom_sf"/>
</dbReference>
<keyword evidence="4 8" id="KW-1133">Transmembrane helix</keyword>
<reference evidence="11" key="1">
    <citation type="submission" date="2022-07" db="EMBL/GenBank/DDBJ databases">
        <title>Phylogenomic reconstructions and comparative analyses of Kickxellomycotina fungi.</title>
        <authorList>
            <person name="Reynolds N.K."/>
            <person name="Stajich J.E."/>
            <person name="Barry K."/>
            <person name="Grigoriev I.V."/>
            <person name="Crous P."/>
            <person name="Smith M.E."/>
        </authorList>
    </citation>
    <scope>NUCLEOTIDE SEQUENCE</scope>
    <source>
        <strain evidence="11">RSA 476</strain>
    </source>
</reference>
<comment type="similarity">
    <text evidence="2">Belongs to the sphingosine N-acyltransferase family.</text>
</comment>
<evidence type="ECO:0000313" key="12">
    <source>
        <dbReference type="Proteomes" id="UP001140074"/>
    </source>
</evidence>
<evidence type="ECO:0000259" key="10">
    <source>
        <dbReference type="PROSITE" id="PS50922"/>
    </source>
</evidence>
<comment type="caution">
    <text evidence="11">The sequence shown here is derived from an EMBL/GenBank/DDBJ whole genome shotgun (WGS) entry which is preliminary data.</text>
</comment>
<dbReference type="PROSITE" id="PS50922">
    <property type="entry name" value="TLC"/>
    <property type="match status" value="1"/>
</dbReference>
<dbReference type="PANTHER" id="PTHR12560">
    <property type="entry name" value="LONGEVITY ASSURANCE FACTOR 1 LAG1"/>
    <property type="match status" value="1"/>
</dbReference>
<dbReference type="InterPro" id="IPR016439">
    <property type="entry name" value="Lag1/Lac1-like"/>
</dbReference>
<dbReference type="SMART" id="SM00256">
    <property type="entry name" value="FBOX"/>
    <property type="match status" value="1"/>
</dbReference>
<accession>A0A9W8M1Y8</accession>
<dbReference type="PROSITE" id="PS50181">
    <property type="entry name" value="FBOX"/>
    <property type="match status" value="1"/>
</dbReference>
<evidence type="ECO:0000256" key="1">
    <source>
        <dbReference type="ARBA" id="ARBA00004141"/>
    </source>
</evidence>
<feature type="transmembrane region" description="Helical" evidence="8">
    <location>
        <begin position="1078"/>
        <end position="1106"/>
    </location>
</feature>
<feature type="transmembrane region" description="Helical" evidence="8">
    <location>
        <begin position="863"/>
        <end position="883"/>
    </location>
</feature>
<evidence type="ECO:0000256" key="8">
    <source>
        <dbReference type="SAM" id="Phobius"/>
    </source>
</evidence>
<dbReference type="EC" id="2.3.1.24" evidence="11"/>
<evidence type="ECO:0000259" key="9">
    <source>
        <dbReference type="PROSITE" id="PS50181"/>
    </source>
</evidence>
<gene>
    <name evidence="11" type="primary">lag1_2</name>
    <name evidence="11" type="ORF">GGH94_006134</name>
</gene>
<evidence type="ECO:0000313" key="11">
    <source>
        <dbReference type="EMBL" id="KAJ2859382.1"/>
    </source>
</evidence>
<keyword evidence="11" id="KW-0808">Transferase</keyword>
<protein>
    <submittedName>
        <fullName evidence="11">Sphingosine N-acyltransferase lag1</fullName>
        <ecNumber evidence="11">2.3.1.24</ecNumber>
    </submittedName>
</protein>
<evidence type="ECO:0000256" key="6">
    <source>
        <dbReference type="PROSITE-ProRule" id="PRU00205"/>
    </source>
</evidence>
<dbReference type="CDD" id="cd09917">
    <property type="entry name" value="F-box_SF"/>
    <property type="match status" value="1"/>
</dbReference>
<dbReference type="PANTHER" id="PTHR12560:SF0">
    <property type="entry name" value="LD18904P"/>
    <property type="match status" value="1"/>
</dbReference>
<feature type="domain" description="F-box" evidence="9">
    <location>
        <begin position="4"/>
        <end position="50"/>
    </location>
</feature>
<dbReference type="GO" id="GO:0050291">
    <property type="term" value="F:sphingosine N-acyltransferase activity"/>
    <property type="evidence" value="ECO:0007669"/>
    <property type="project" value="UniProtKB-EC"/>
</dbReference>
<feature type="region of interest" description="Disordered" evidence="7">
    <location>
        <begin position="736"/>
        <end position="785"/>
    </location>
</feature>
<dbReference type="Pfam" id="PF12937">
    <property type="entry name" value="F-box-like"/>
    <property type="match status" value="1"/>
</dbReference>
<feature type="domain" description="TLC" evidence="10">
    <location>
        <begin position="896"/>
        <end position="1114"/>
    </location>
</feature>
<dbReference type="Gene3D" id="1.20.1280.50">
    <property type="match status" value="1"/>
</dbReference>